<feature type="transmembrane region" description="Helical" evidence="2">
    <location>
        <begin position="166"/>
        <end position="190"/>
    </location>
</feature>
<protein>
    <submittedName>
        <fullName evidence="4">DMT family transporter</fullName>
    </submittedName>
</protein>
<reference evidence="4 5" key="1">
    <citation type="submission" date="2020-11" db="EMBL/GenBank/DDBJ databases">
        <title>A novel isolate from a Black sea contaminated sediment with potential to produce alkanes: Plantactinospora alkalitolerans sp. nov.</title>
        <authorList>
            <person name="Carro L."/>
            <person name="Veyisoglu A."/>
            <person name="Guven K."/>
            <person name="Schumann P."/>
            <person name="Klenk H.-P."/>
            <person name="Sahin N."/>
        </authorList>
    </citation>
    <scope>NUCLEOTIDE SEQUENCE [LARGE SCALE GENOMIC DNA]</scope>
    <source>
        <strain evidence="4 5">S1510</strain>
    </source>
</reference>
<dbReference type="NCBIfam" id="NF038012">
    <property type="entry name" value="DMT_1"/>
    <property type="match status" value="1"/>
</dbReference>
<keyword evidence="2" id="KW-0812">Transmembrane</keyword>
<feature type="transmembrane region" description="Helical" evidence="2">
    <location>
        <begin position="256"/>
        <end position="279"/>
    </location>
</feature>
<proteinExistence type="predicted"/>
<name>A0ABS0GNW0_9ACTN</name>
<accession>A0ABS0GNW0</accession>
<feature type="signal peptide" evidence="3">
    <location>
        <begin position="1"/>
        <end position="19"/>
    </location>
</feature>
<feature type="transmembrane region" description="Helical" evidence="2">
    <location>
        <begin position="136"/>
        <end position="154"/>
    </location>
</feature>
<feature type="chain" id="PRO_5046542296" evidence="3">
    <location>
        <begin position="20"/>
        <end position="372"/>
    </location>
</feature>
<evidence type="ECO:0000313" key="4">
    <source>
        <dbReference type="EMBL" id="MBF9127878.1"/>
    </source>
</evidence>
<evidence type="ECO:0000256" key="2">
    <source>
        <dbReference type="SAM" id="Phobius"/>
    </source>
</evidence>
<feature type="region of interest" description="Disordered" evidence="1">
    <location>
        <begin position="320"/>
        <end position="372"/>
    </location>
</feature>
<evidence type="ECO:0000256" key="1">
    <source>
        <dbReference type="SAM" id="MobiDB-lite"/>
    </source>
</evidence>
<keyword evidence="3" id="KW-0732">Signal</keyword>
<dbReference type="PANTHER" id="PTHR40761:SF1">
    <property type="entry name" value="CONSERVED INTEGRAL MEMBRANE ALANINE VALINE AND LEUCINE RICH PROTEIN-RELATED"/>
    <property type="match status" value="1"/>
</dbReference>
<feature type="compositionally biased region" description="Basic residues" evidence="1">
    <location>
        <begin position="338"/>
        <end position="347"/>
    </location>
</feature>
<organism evidence="4 5">
    <name type="scientific">Plantactinospora alkalitolerans</name>
    <dbReference type="NCBI Taxonomy" id="2789879"/>
    <lineage>
        <taxon>Bacteria</taxon>
        <taxon>Bacillati</taxon>
        <taxon>Actinomycetota</taxon>
        <taxon>Actinomycetes</taxon>
        <taxon>Micromonosporales</taxon>
        <taxon>Micromonosporaceae</taxon>
        <taxon>Plantactinospora</taxon>
    </lineage>
</organism>
<dbReference type="EMBL" id="JADPUN010000045">
    <property type="protein sequence ID" value="MBF9127878.1"/>
    <property type="molecule type" value="Genomic_DNA"/>
</dbReference>
<feature type="transmembrane region" description="Helical" evidence="2">
    <location>
        <begin position="77"/>
        <end position="94"/>
    </location>
</feature>
<keyword evidence="2" id="KW-1133">Transmembrane helix</keyword>
<evidence type="ECO:0000313" key="5">
    <source>
        <dbReference type="Proteomes" id="UP000638560"/>
    </source>
</evidence>
<comment type="caution">
    <text evidence="4">The sequence shown here is derived from an EMBL/GenBank/DDBJ whole genome shotgun (WGS) entry which is preliminary data.</text>
</comment>
<feature type="transmembrane region" description="Helical" evidence="2">
    <location>
        <begin position="106"/>
        <end position="124"/>
    </location>
</feature>
<feature type="compositionally biased region" description="Low complexity" evidence="1">
    <location>
        <begin position="348"/>
        <end position="372"/>
    </location>
</feature>
<keyword evidence="5" id="KW-1185">Reference proteome</keyword>
<feature type="transmembrane region" description="Helical" evidence="2">
    <location>
        <begin position="196"/>
        <end position="216"/>
    </location>
</feature>
<evidence type="ECO:0000256" key="3">
    <source>
        <dbReference type="SAM" id="SignalP"/>
    </source>
</evidence>
<gene>
    <name evidence="4" type="ORF">I0C86_02525</name>
</gene>
<feature type="compositionally biased region" description="Low complexity" evidence="1">
    <location>
        <begin position="325"/>
        <end position="337"/>
    </location>
</feature>
<sequence length="372" mass="36505">MIALVLAIALSVASAAAYAAAAVLQERLAAQAGAATATGRGYLATVLGRAGWWGSVALNGTGAALHVAALTYGPLSVVQPLGVLTLVLALPIGAAAMGRRASGRQWLGAGATVAGLALLLALTLPGAGDHELTTGQGWLLAGVATALVAGLVLAGRTRRSALPRSLLTATAAGIAFAVASAVTQVVSRLVGSAGSVWSTAGLMVALAGMATAGLLLSQVAYRGVGLGAPLATVTLANPVASAAIAMLLLGERTAGGGLGALAALAGAGIAAWGVLLLAAADRAAPTGGRTRARRRNGRVPARFRGAVRFPWTANRSAPAIRCSVSPTRAGRTATAPPARRHRSRRRSPSQALPAPASAPPGSGSAPPVSHPG</sequence>
<dbReference type="Proteomes" id="UP000638560">
    <property type="component" value="Unassembled WGS sequence"/>
</dbReference>
<dbReference type="PANTHER" id="PTHR40761">
    <property type="entry name" value="CONSERVED INTEGRAL MEMBRANE ALANINE VALINE AND LEUCINE RICH PROTEIN-RELATED"/>
    <property type="match status" value="1"/>
</dbReference>
<feature type="transmembrane region" description="Helical" evidence="2">
    <location>
        <begin position="228"/>
        <end position="250"/>
    </location>
</feature>
<keyword evidence="2" id="KW-0472">Membrane</keyword>